<name>A0A5J4SW42_9ZZZZ</name>
<dbReference type="Pfam" id="PF12099">
    <property type="entry name" value="DUF3575"/>
    <property type="match status" value="1"/>
</dbReference>
<evidence type="ECO:0000313" key="1">
    <source>
        <dbReference type="EMBL" id="KAA6350158.1"/>
    </source>
</evidence>
<reference evidence="1" key="1">
    <citation type="submission" date="2019-03" db="EMBL/GenBank/DDBJ databases">
        <title>Single cell metagenomics reveals metabolic interactions within the superorganism composed of flagellate Streblomastix strix and complex community of Bacteroidetes bacteria on its surface.</title>
        <authorList>
            <person name="Treitli S.C."/>
            <person name="Kolisko M."/>
            <person name="Husnik F."/>
            <person name="Keeling P."/>
            <person name="Hampl V."/>
        </authorList>
    </citation>
    <scope>NUCLEOTIDE SEQUENCE</scope>
    <source>
        <strain evidence="1">STM</strain>
    </source>
</reference>
<accession>A0A5J4SW42</accession>
<gene>
    <name evidence="1" type="ORF">EZS27_002424</name>
</gene>
<organism evidence="1">
    <name type="scientific">termite gut metagenome</name>
    <dbReference type="NCBI Taxonomy" id="433724"/>
    <lineage>
        <taxon>unclassified sequences</taxon>
        <taxon>metagenomes</taxon>
        <taxon>organismal metagenomes</taxon>
    </lineage>
</organism>
<dbReference type="AlphaFoldDB" id="A0A5J4SW42"/>
<dbReference type="InterPro" id="IPR021958">
    <property type="entry name" value="DUF3575"/>
</dbReference>
<protein>
    <recommendedName>
        <fullName evidence="2">DUF3575 domain-containing protein</fullName>
    </recommendedName>
</protein>
<evidence type="ECO:0008006" key="2">
    <source>
        <dbReference type="Google" id="ProtNLM"/>
    </source>
</evidence>
<proteinExistence type="predicted"/>
<comment type="caution">
    <text evidence="1">The sequence shown here is derived from an EMBL/GenBank/DDBJ whole genome shotgun (WGS) entry which is preliminary data.</text>
</comment>
<sequence length="457" mass="51386">MKRIWFAGLCLFLLVLSGYGQPSQDAVTDGKVVVFKFPFQRDTFYISGNDVELKLLYSYIDQYREAIASGKVSLYVNGYCSSFGEHSKNLQTASFRSHHVKSDLVLHKGLKEMNFVTANHADTYEGNGDVVTVTMRLPKEKPVEAVAIVEIPVPADEPEVVVAPNEEPVNVPEQPLPAVSVAPADSFITVYQAISYGGNGDTVTVSIPQHPGMQTTAGGKMTRDTLSNKWHPGYWDKNFTFYYTNVYEGGKDALAVLSFRPSVAEGETVEKVQEKKKDVVKQLPVRPKDPFRGWRFSLRTDLLYWLAVVPNAGLEWNPFDHWSILVNGLYNRMVLGGGEKQYRIEMVSPELRWHIGEDKRWFTGVEFHTGKYNFKLGETGYQGKMTGGGITGGYQVHLNPLFDMDFHLGLGYTKLEHDTYYRSSNGVLVRKETGLKKNFIGPTQAGVSFIWRINHSK</sequence>
<dbReference type="EMBL" id="SNRY01000032">
    <property type="protein sequence ID" value="KAA6350158.1"/>
    <property type="molecule type" value="Genomic_DNA"/>
</dbReference>